<reference evidence="3 4" key="1">
    <citation type="submission" date="2023-10" db="EMBL/GenBank/DDBJ databases">
        <authorList>
            <person name="Maclean D."/>
            <person name="Macfadyen A."/>
        </authorList>
    </citation>
    <scope>NUCLEOTIDE SEQUENCE [LARGE SCALE GENOMIC DNA]</scope>
</reference>
<dbReference type="Gene3D" id="1.20.1280.50">
    <property type="match status" value="1"/>
</dbReference>
<protein>
    <recommendedName>
        <fullName evidence="5">VWFA domain-containing protein</fullName>
    </recommendedName>
</protein>
<evidence type="ECO:0000313" key="4">
    <source>
        <dbReference type="Proteomes" id="UP001314263"/>
    </source>
</evidence>
<dbReference type="PROSITE" id="PS50234">
    <property type="entry name" value="VWFA"/>
    <property type="match status" value="1"/>
</dbReference>
<dbReference type="EMBL" id="CAUYUE010000006">
    <property type="protein sequence ID" value="CAK0781047.1"/>
    <property type="molecule type" value="Genomic_DNA"/>
</dbReference>
<feature type="domain" description="F-box" evidence="1">
    <location>
        <begin position="46"/>
        <end position="92"/>
    </location>
</feature>
<name>A0AAV1I7Q7_9CHLO</name>
<sequence>MALSVALPQRLLRSTSGILLRSGKRTRPEDLQGEKARLVKEKRSPNIPLTDLPPELLDALLPYLSPSELCALSQACRLLSVVGEAPSRWKSLFTERWGPLTDLHREACKMAKDSWKTLYRAKHETDKMAEHQEQSLCGYELEAVIRRMSACCAEKTVCTFCIDGSGSVTPNDFRVMTSFVATAMESLTQTHPHCKVSVVQFSNDVRVELSPQLMPMDQLRAQLGEMARMNGGTNIALSIKQAGQLLKGEDADAARIIVLLTDGRVDAFQGREAVRMAERLVDEQSGVAIFALGVGRGVEKSELDRIIAVCGPDVAASRYTPLCTIDEAPW</sequence>
<comment type="caution">
    <text evidence="3">The sequence shown here is derived from an EMBL/GenBank/DDBJ whole genome shotgun (WGS) entry which is preliminary data.</text>
</comment>
<accession>A0AAV1I7Q7</accession>
<dbReference type="Pfam" id="PF00092">
    <property type="entry name" value="VWA"/>
    <property type="match status" value="1"/>
</dbReference>
<dbReference type="CDD" id="cd00198">
    <property type="entry name" value="vWFA"/>
    <property type="match status" value="1"/>
</dbReference>
<evidence type="ECO:0000259" key="1">
    <source>
        <dbReference type="PROSITE" id="PS50181"/>
    </source>
</evidence>
<dbReference type="Proteomes" id="UP001314263">
    <property type="component" value="Unassembled WGS sequence"/>
</dbReference>
<evidence type="ECO:0008006" key="5">
    <source>
        <dbReference type="Google" id="ProtNLM"/>
    </source>
</evidence>
<dbReference type="PROSITE" id="PS50181">
    <property type="entry name" value="FBOX"/>
    <property type="match status" value="1"/>
</dbReference>
<dbReference type="AlphaFoldDB" id="A0AAV1I7Q7"/>
<dbReference type="PANTHER" id="PTHR24020">
    <property type="entry name" value="COLLAGEN ALPHA"/>
    <property type="match status" value="1"/>
</dbReference>
<dbReference type="Gene3D" id="3.40.50.410">
    <property type="entry name" value="von Willebrand factor, type A domain"/>
    <property type="match status" value="1"/>
</dbReference>
<proteinExistence type="predicted"/>
<dbReference type="SUPFAM" id="SSF81383">
    <property type="entry name" value="F-box domain"/>
    <property type="match status" value="1"/>
</dbReference>
<dbReference type="InterPro" id="IPR036465">
    <property type="entry name" value="vWFA_dom_sf"/>
</dbReference>
<gene>
    <name evidence="3" type="ORF">CVIRNUC_005268</name>
</gene>
<organism evidence="3 4">
    <name type="scientific">Coccomyxa viridis</name>
    <dbReference type="NCBI Taxonomy" id="1274662"/>
    <lineage>
        <taxon>Eukaryota</taxon>
        <taxon>Viridiplantae</taxon>
        <taxon>Chlorophyta</taxon>
        <taxon>core chlorophytes</taxon>
        <taxon>Trebouxiophyceae</taxon>
        <taxon>Trebouxiophyceae incertae sedis</taxon>
        <taxon>Coccomyxaceae</taxon>
        <taxon>Coccomyxa</taxon>
    </lineage>
</organism>
<dbReference type="InterPro" id="IPR001810">
    <property type="entry name" value="F-box_dom"/>
</dbReference>
<dbReference type="SUPFAM" id="SSF53300">
    <property type="entry name" value="vWA-like"/>
    <property type="match status" value="1"/>
</dbReference>
<keyword evidence="4" id="KW-1185">Reference proteome</keyword>
<evidence type="ECO:0000313" key="3">
    <source>
        <dbReference type="EMBL" id="CAK0781047.1"/>
    </source>
</evidence>
<dbReference type="PRINTS" id="PR00453">
    <property type="entry name" value="VWFADOMAIN"/>
</dbReference>
<dbReference type="Pfam" id="PF12937">
    <property type="entry name" value="F-box-like"/>
    <property type="match status" value="1"/>
</dbReference>
<dbReference type="SMART" id="SM00327">
    <property type="entry name" value="VWA"/>
    <property type="match status" value="1"/>
</dbReference>
<dbReference type="PANTHER" id="PTHR24020:SF20">
    <property type="entry name" value="PH DOMAIN-CONTAINING PROTEIN"/>
    <property type="match status" value="1"/>
</dbReference>
<feature type="domain" description="VWFA" evidence="2">
    <location>
        <begin position="157"/>
        <end position="306"/>
    </location>
</feature>
<dbReference type="InterPro" id="IPR050525">
    <property type="entry name" value="ECM_Assembly_Org"/>
</dbReference>
<dbReference type="InterPro" id="IPR036047">
    <property type="entry name" value="F-box-like_dom_sf"/>
</dbReference>
<dbReference type="InterPro" id="IPR002035">
    <property type="entry name" value="VWF_A"/>
</dbReference>
<evidence type="ECO:0000259" key="2">
    <source>
        <dbReference type="PROSITE" id="PS50234"/>
    </source>
</evidence>